<dbReference type="AlphaFoldDB" id="A0A1F6VHV5"/>
<comment type="caution">
    <text evidence="4">The sequence shown here is derived from an EMBL/GenBank/DDBJ whole genome shotgun (WGS) entry which is preliminary data.</text>
</comment>
<reference evidence="4 5" key="1">
    <citation type="journal article" date="2016" name="Nat. Commun.">
        <title>Thousands of microbial genomes shed light on interconnected biogeochemical processes in an aquifer system.</title>
        <authorList>
            <person name="Anantharaman K."/>
            <person name="Brown C.T."/>
            <person name="Hug L.A."/>
            <person name="Sharon I."/>
            <person name="Castelle C.J."/>
            <person name="Probst A.J."/>
            <person name="Thomas B.C."/>
            <person name="Singh A."/>
            <person name="Wilkins M.J."/>
            <person name="Karaoz U."/>
            <person name="Brodie E.L."/>
            <person name="Williams K.H."/>
            <person name="Hubbard S.S."/>
            <person name="Banfield J.F."/>
        </authorList>
    </citation>
    <scope>NUCLEOTIDE SEQUENCE [LARGE SCALE GENOMIC DNA]</scope>
</reference>
<keyword evidence="2" id="KW-0732">Signal</keyword>
<evidence type="ECO:0000313" key="5">
    <source>
        <dbReference type="Proteomes" id="UP000179076"/>
    </source>
</evidence>
<accession>A0A1F6VHV5</accession>
<dbReference type="Pfam" id="PF04333">
    <property type="entry name" value="MlaA"/>
    <property type="match status" value="1"/>
</dbReference>
<gene>
    <name evidence="4" type="ORF">A2W18_10570</name>
</gene>
<evidence type="ECO:0000256" key="1">
    <source>
        <dbReference type="ARBA" id="ARBA00010634"/>
    </source>
</evidence>
<feature type="compositionally biased region" description="Basic and acidic residues" evidence="3">
    <location>
        <begin position="339"/>
        <end position="352"/>
    </location>
</feature>
<feature type="region of interest" description="Disordered" evidence="3">
    <location>
        <begin position="108"/>
        <end position="127"/>
    </location>
</feature>
<proteinExistence type="inferred from homology"/>
<dbReference type="InterPro" id="IPR007428">
    <property type="entry name" value="MlaA"/>
</dbReference>
<dbReference type="GO" id="GO:0016020">
    <property type="term" value="C:membrane"/>
    <property type="evidence" value="ECO:0007669"/>
    <property type="project" value="InterPro"/>
</dbReference>
<dbReference type="PANTHER" id="PTHR30035">
    <property type="entry name" value="LIPOPROTEIN VACJ-RELATED"/>
    <property type="match status" value="1"/>
</dbReference>
<dbReference type="Proteomes" id="UP000179076">
    <property type="component" value="Unassembled WGS sequence"/>
</dbReference>
<protein>
    <recommendedName>
        <fullName evidence="6">VacJ family lipoprotein</fullName>
    </recommendedName>
</protein>
<feature type="region of interest" description="Disordered" evidence="3">
    <location>
        <begin position="323"/>
        <end position="362"/>
    </location>
</feature>
<dbReference type="EMBL" id="MFSP01000028">
    <property type="protein sequence ID" value="OGI69159.1"/>
    <property type="molecule type" value="Genomic_DNA"/>
</dbReference>
<organism evidence="4 5">
    <name type="scientific">Candidatus Muproteobacteria bacterium RBG_16_60_9</name>
    <dbReference type="NCBI Taxonomy" id="1817755"/>
    <lineage>
        <taxon>Bacteria</taxon>
        <taxon>Pseudomonadati</taxon>
        <taxon>Pseudomonadota</taxon>
        <taxon>Candidatus Muproteobacteria</taxon>
    </lineage>
</organism>
<evidence type="ECO:0000256" key="2">
    <source>
        <dbReference type="ARBA" id="ARBA00022729"/>
    </source>
</evidence>
<evidence type="ECO:0008006" key="6">
    <source>
        <dbReference type="Google" id="ProtNLM"/>
    </source>
</evidence>
<evidence type="ECO:0000256" key="3">
    <source>
        <dbReference type="SAM" id="MobiDB-lite"/>
    </source>
</evidence>
<dbReference type="PRINTS" id="PR01805">
    <property type="entry name" value="VACJLIPOPROT"/>
</dbReference>
<name>A0A1F6VHV5_9PROT</name>
<sequence length="362" mass="39192">MLQKIADDRRAAPIIRKPALRGADVDGAAMVGYCADVLDGAWEVEADRAGVDPGYRALHRSMIFASLRDHASVGELPTLVLMRPRPLIALLPIRLVLCLTLAACATTGQRTGGDADPSVGEETAGSNDPLEPFNRAMYSFNDTLDRYLLKPVATGYRAVVPTPVRKSVSNFFSNLREPAVMINSALQGKFTQAASDLSRFLMNTTFGIYGLFDVATAIGIERHNEDFGQTLGTWGVGEGPYLVLPIFGPSNFRDGTGLYVDNEAYPVEHMDDRSTRSKLRIGEAIDIRARLLDAGDILDQAAGDDPYLFVREAYRQRRRSLINDGANAAPAPLDPSIFDEEKPSPKPADSDRPATPAAAPGS</sequence>
<dbReference type="GO" id="GO:0120010">
    <property type="term" value="P:intermembrane phospholipid transfer"/>
    <property type="evidence" value="ECO:0007669"/>
    <property type="project" value="TreeGrafter"/>
</dbReference>
<evidence type="ECO:0000313" key="4">
    <source>
        <dbReference type="EMBL" id="OGI69159.1"/>
    </source>
</evidence>
<comment type="similarity">
    <text evidence="1">Belongs to the MlaA family.</text>
</comment>
<dbReference type="PANTHER" id="PTHR30035:SF3">
    <property type="entry name" value="INTERMEMBRANE PHOSPHOLIPID TRANSPORT SYSTEM LIPOPROTEIN MLAA"/>
    <property type="match status" value="1"/>
</dbReference>